<keyword evidence="6 8" id="KW-1133">Transmembrane helix</keyword>
<feature type="transmembrane region" description="Helical" evidence="8">
    <location>
        <begin position="268"/>
        <end position="287"/>
    </location>
</feature>
<keyword evidence="3" id="KW-0813">Transport</keyword>
<proteinExistence type="inferred from homology"/>
<dbReference type="InterPro" id="IPR037294">
    <property type="entry name" value="ABC_BtuC-like"/>
</dbReference>
<accession>A0ABS5B1J8</accession>
<evidence type="ECO:0000256" key="3">
    <source>
        <dbReference type="ARBA" id="ARBA00022448"/>
    </source>
</evidence>
<gene>
    <name evidence="9" type="ORF">C4K46_01900</name>
</gene>
<evidence type="ECO:0000256" key="4">
    <source>
        <dbReference type="ARBA" id="ARBA00022475"/>
    </source>
</evidence>
<keyword evidence="7 8" id="KW-0472">Membrane</keyword>
<evidence type="ECO:0000256" key="2">
    <source>
        <dbReference type="ARBA" id="ARBA00007935"/>
    </source>
</evidence>
<comment type="similarity">
    <text evidence="2">Belongs to the binding-protein-dependent transport system permease family. FecCD subfamily.</text>
</comment>
<feature type="transmembrane region" description="Helical" evidence="8">
    <location>
        <begin position="223"/>
        <end position="248"/>
    </location>
</feature>
<feature type="transmembrane region" description="Helical" evidence="8">
    <location>
        <begin position="182"/>
        <end position="202"/>
    </location>
</feature>
<dbReference type="RefSeq" id="WP_209626791.1">
    <property type="nucleotide sequence ID" value="NZ_PRDG01000001.1"/>
</dbReference>
<feature type="transmembrane region" description="Helical" evidence="8">
    <location>
        <begin position="82"/>
        <end position="101"/>
    </location>
</feature>
<evidence type="ECO:0000313" key="9">
    <source>
        <dbReference type="EMBL" id="MBP2622687.1"/>
    </source>
</evidence>
<evidence type="ECO:0000256" key="6">
    <source>
        <dbReference type="ARBA" id="ARBA00022989"/>
    </source>
</evidence>
<keyword evidence="4" id="KW-1003">Cell membrane</keyword>
<dbReference type="PANTHER" id="PTHR30472:SF27">
    <property type="entry name" value="PETROBACTIN IMPORT SYSTEM PERMEASE PROTEIN YCLN"/>
    <property type="match status" value="1"/>
</dbReference>
<evidence type="ECO:0000256" key="8">
    <source>
        <dbReference type="SAM" id="Phobius"/>
    </source>
</evidence>
<keyword evidence="5 8" id="KW-0812">Transmembrane</keyword>
<dbReference type="CDD" id="cd06550">
    <property type="entry name" value="TM_ABC_iron-siderophores_like"/>
    <property type="match status" value="1"/>
</dbReference>
<protein>
    <submittedName>
        <fullName evidence="9">Ferrichrome ABC transporter permease</fullName>
    </submittedName>
</protein>
<dbReference type="SUPFAM" id="SSF81345">
    <property type="entry name" value="ABC transporter involved in vitamin B12 uptake, BtuC"/>
    <property type="match status" value="1"/>
</dbReference>
<evidence type="ECO:0000256" key="1">
    <source>
        <dbReference type="ARBA" id="ARBA00004651"/>
    </source>
</evidence>
<dbReference type="InterPro" id="IPR000522">
    <property type="entry name" value="ABC_transptr_permease_BtuC"/>
</dbReference>
<sequence>MKETKFLGLLLLVLCLLSLYLGAGQFSLAKFLQGDAASWLTFQESRLPRTLSIVLAGSSMSMAGLLMQTITQNPFAAPSTIGTVEAAELGMLLSLFFFPSASLGQKMLFAFCSAIFFTLIFIRFVRKLSFKEKWLLPLVGLIYSGIISAAAQIIAYRFNLVQSMSSWTQGSFSMIQRHQYEWLFLSLIILIAVWRLSSTFTIMNLGEDASHNLGISYYKVEGLILFLVALTTSVTMITVGSLPFLGVIVPNVVRTFWGDNMKRIKGAVALAGAVFVLACDILARLLIRPYELSVSLILGMVGSIIFIFLLWRGSVHE</sequence>
<keyword evidence="10" id="KW-1185">Reference proteome</keyword>
<dbReference type="Pfam" id="PF01032">
    <property type="entry name" value="FecCD"/>
    <property type="match status" value="1"/>
</dbReference>
<feature type="transmembrane region" description="Helical" evidence="8">
    <location>
        <begin position="107"/>
        <end position="125"/>
    </location>
</feature>
<feature type="transmembrane region" description="Helical" evidence="8">
    <location>
        <begin position="134"/>
        <end position="158"/>
    </location>
</feature>
<dbReference type="Proteomes" id="UP001519296">
    <property type="component" value="Unassembled WGS sequence"/>
</dbReference>
<dbReference type="PANTHER" id="PTHR30472">
    <property type="entry name" value="FERRIC ENTEROBACTIN TRANSPORT SYSTEM PERMEASE PROTEIN"/>
    <property type="match status" value="1"/>
</dbReference>
<comment type="caution">
    <text evidence="9">The sequence shown here is derived from an EMBL/GenBank/DDBJ whole genome shotgun (WGS) entry which is preliminary data.</text>
</comment>
<evidence type="ECO:0000256" key="7">
    <source>
        <dbReference type="ARBA" id="ARBA00023136"/>
    </source>
</evidence>
<name>A0ABS5B1J8_9STRE</name>
<dbReference type="EMBL" id="PRDG01000001">
    <property type="protein sequence ID" value="MBP2622687.1"/>
    <property type="molecule type" value="Genomic_DNA"/>
</dbReference>
<evidence type="ECO:0000313" key="10">
    <source>
        <dbReference type="Proteomes" id="UP001519296"/>
    </source>
</evidence>
<comment type="subcellular location">
    <subcellularLocation>
        <location evidence="1">Cell membrane</location>
        <topology evidence="1">Multi-pass membrane protein</topology>
    </subcellularLocation>
</comment>
<organism evidence="9 10">
    <name type="scientific">Streptococcus oricebi</name>
    <dbReference type="NCBI Taxonomy" id="1547447"/>
    <lineage>
        <taxon>Bacteria</taxon>
        <taxon>Bacillati</taxon>
        <taxon>Bacillota</taxon>
        <taxon>Bacilli</taxon>
        <taxon>Lactobacillales</taxon>
        <taxon>Streptococcaceae</taxon>
        <taxon>Streptococcus</taxon>
    </lineage>
</organism>
<feature type="transmembrane region" description="Helical" evidence="8">
    <location>
        <begin position="294"/>
        <end position="311"/>
    </location>
</feature>
<evidence type="ECO:0000256" key="5">
    <source>
        <dbReference type="ARBA" id="ARBA00022692"/>
    </source>
</evidence>
<dbReference type="Gene3D" id="1.10.3470.10">
    <property type="entry name" value="ABC transporter involved in vitamin B12 uptake, BtuC"/>
    <property type="match status" value="1"/>
</dbReference>
<reference evidence="9 10" key="1">
    <citation type="submission" date="2018-02" db="EMBL/GenBank/DDBJ databases">
        <title>Draft genome sequence of Streptococcus oricebi CCUG 70868T type strain.</title>
        <authorList>
            <person name="Mendez V."/>
            <person name="Salva-Serra F."/>
            <person name="Jaen-Luchoro D."/>
            <person name="Gonzales-Siles L."/>
            <person name="Karlsson R."/>
            <person name="Engstrom-Jakobsson H."/>
            <person name="Busquets A."/>
            <person name="Gomila M."/>
            <person name="Pineiro-Iglesias B."/>
            <person name="Bennasar-Figueras A."/>
            <person name="Seeger M."/>
            <person name="Moore E."/>
        </authorList>
    </citation>
    <scope>NUCLEOTIDE SEQUENCE [LARGE SCALE GENOMIC DNA]</scope>
    <source>
        <strain evidence="9 10">CCUG 70868</strain>
    </source>
</reference>